<evidence type="ECO:0000313" key="1">
    <source>
        <dbReference type="EMBL" id="PRQ02977.1"/>
    </source>
</evidence>
<protein>
    <recommendedName>
        <fullName evidence="3">Peptidase E</fullName>
    </recommendedName>
</protein>
<dbReference type="InterPro" id="IPR029062">
    <property type="entry name" value="Class_I_gatase-like"/>
</dbReference>
<dbReference type="AlphaFoldDB" id="A0A2S9YCY3"/>
<dbReference type="EMBL" id="PVNK01000108">
    <property type="protein sequence ID" value="PRQ02977.1"/>
    <property type="molecule type" value="Genomic_DNA"/>
</dbReference>
<dbReference type="SUPFAM" id="SSF52317">
    <property type="entry name" value="Class I glutamine amidotransferase-like"/>
    <property type="match status" value="1"/>
</dbReference>
<evidence type="ECO:0000313" key="2">
    <source>
        <dbReference type="Proteomes" id="UP000237968"/>
    </source>
</evidence>
<accession>A0A2S9YCY3</accession>
<keyword evidence="2" id="KW-1185">Reference proteome</keyword>
<proteinExistence type="predicted"/>
<evidence type="ECO:0008006" key="3">
    <source>
        <dbReference type="Google" id="ProtNLM"/>
    </source>
</evidence>
<dbReference type="Gene3D" id="3.40.50.880">
    <property type="match status" value="1"/>
</dbReference>
<dbReference type="Proteomes" id="UP000237968">
    <property type="component" value="Unassembled WGS sequence"/>
</dbReference>
<comment type="caution">
    <text evidence="1">The sequence shown here is derived from an EMBL/GenBank/DDBJ whole genome shotgun (WGS) entry which is preliminary data.</text>
</comment>
<sequence>MLLGAQRFDSTLGSVVRGIACEGPIAIITAGWREREDEDGELRAHLECETVNLNLYQRASDVWRRDPELRQAHRAKQTTLRHKQDFYRIRLEYELEANHVIRQRRAPPEILAEEEAASLAAVRILDAYHLDQIRQLHEKFEAEVGLATRPVVAEHREQLAEQLAGCKGIAIAGGHVASMLNRMRLFGLRELIDDQAIFAWSGGGMVASDRVVLFHDSPPQGPGASEVLDAGLGLVSDIVMLPHPETRLRLDDAARVSLLARRFDPAACLALFAGAHVHVHDGAVVGASTVERLATDGSHTPFEVAS</sequence>
<gene>
    <name evidence="1" type="ORF">ENSA5_19160</name>
</gene>
<name>A0A2S9YCY3_9BACT</name>
<organism evidence="1 2">
    <name type="scientific">Enhygromyxa salina</name>
    <dbReference type="NCBI Taxonomy" id="215803"/>
    <lineage>
        <taxon>Bacteria</taxon>
        <taxon>Pseudomonadati</taxon>
        <taxon>Myxococcota</taxon>
        <taxon>Polyangia</taxon>
        <taxon>Nannocystales</taxon>
        <taxon>Nannocystaceae</taxon>
        <taxon>Enhygromyxa</taxon>
    </lineage>
</organism>
<reference evidence="1 2" key="1">
    <citation type="submission" date="2018-03" db="EMBL/GenBank/DDBJ databases">
        <title>Draft Genome Sequences of the Obligatory Marine Myxobacteria Enhygromyxa salina SWB005.</title>
        <authorList>
            <person name="Poehlein A."/>
            <person name="Moghaddam J.A."/>
            <person name="Harms H."/>
            <person name="Alanjari M."/>
            <person name="Koenig G.M."/>
            <person name="Daniel R."/>
            <person name="Schaeberle T.F."/>
        </authorList>
    </citation>
    <scope>NUCLEOTIDE SEQUENCE [LARGE SCALE GENOMIC DNA]</scope>
    <source>
        <strain evidence="1 2">SWB005</strain>
    </source>
</reference>